<dbReference type="PROSITE" id="PS50023">
    <property type="entry name" value="LIM_DOMAIN_2"/>
    <property type="match status" value="1"/>
</dbReference>
<accession>G0UJD1</accession>
<feature type="region of interest" description="Disordered" evidence="4">
    <location>
        <begin position="83"/>
        <end position="180"/>
    </location>
</feature>
<dbReference type="AlphaFoldDB" id="G0UJD1"/>
<organism evidence="6">
    <name type="scientific">Trypanosoma congolense (strain IL3000)</name>
    <dbReference type="NCBI Taxonomy" id="1068625"/>
    <lineage>
        <taxon>Eukaryota</taxon>
        <taxon>Discoba</taxon>
        <taxon>Euglenozoa</taxon>
        <taxon>Kinetoplastea</taxon>
        <taxon>Metakinetoplastina</taxon>
        <taxon>Trypanosomatida</taxon>
        <taxon>Trypanosomatidae</taxon>
        <taxon>Trypanosoma</taxon>
        <taxon>Nannomonas</taxon>
    </lineage>
</organism>
<name>G0UJD1_TRYCI</name>
<dbReference type="GO" id="GO:0046872">
    <property type="term" value="F:metal ion binding"/>
    <property type="evidence" value="ECO:0007669"/>
    <property type="project" value="UniProtKB-KW"/>
</dbReference>
<evidence type="ECO:0000259" key="5">
    <source>
        <dbReference type="PROSITE" id="PS50023"/>
    </source>
</evidence>
<feature type="domain" description="LIM zinc-binding" evidence="5">
    <location>
        <begin position="279"/>
        <end position="340"/>
    </location>
</feature>
<reference evidence="6" key="1">
    <citation type="journal article" date="2012" name="Proc. Natl. Acad. Sci. U.S.A.">
        <title>Antigenic diversity is generated by distinct evolutionary mechanisms in African trypanosome species.</title>
        <authorList>
            <person name="Jackson A.P."/>
            <person name="Berry A."/>
            <person name="Aslett M."/>
            <person name="Allison H.C."/>
            <person name="Burton P."/>
            <person name="Vavrova-Anderson J."/>
            <person name="Brown R."/>
            <person name="Browne H."/>
            <person name="Corton N."/>
            <person name="Hauser H."/>
            <person name="Gamble J."/>
            <person name="Gilderthorp R."/>
            <person name="Marcello L."/>
            <person name="McQuillan J."/>
            <person name="Otto T.D."/>
            <person name="Quail M.A."/>
            <person name="Sanders M.J."/>
            <person name="van Tonder A."/>
            <person name="Ginger M.L."/>
            <person name="Field M.C."/>
            <person name="Barry J.D."/>
            <person name="Hertz-Fowler C."/>
            <person name="Berriman M."/>
        </authorList>
    </citation>
    <scope>NUCLEOTIDE SEQUENCE</scope>
    <source>
        <strain evidence="6">IL3000</strain>
    </source>
</reference>
<keyword evidence="3" id="KW-0440">LIM domain</keyword>
<dbReference type="Pfam" id="PF00412">
    <property type="entry name" value="LIM"/>
    <property type="match status" value="1"/>
</dbReference>
<feature type="compositionally biased region" description="Low complexity" evidence="4">
    <location>
        <begin position="429"/>
        <end position="446"/>
    </location>
</feature>
<evidence type="ECO:0000256" key="3">
    <source>
        <dbReference type="PROSITE-ProRule" id="PRU00125"/>
    </source>
</evidence>
<keyword evidence="1 3" id="KW-0479">Metal-binding</keyword>
<proteinExistence type="predicted"/>
<evidence type="ECO:0000256" key="2">
    <source>
        <dbReference type="ARBA" id="ARBA00022833"/>
    </source>
</evidence>
<evidence type="ECO:0000256" key="1">
    <source>
        <dbReference type="ARBA" id="ARBA00022723"/>
    </source>
</evidence>
<dbReference type="VEuPathDB" id="TriTrypDB:TcIL3000_2_560"/>
<dbReference type="SMART" id="SM00132">
    <property type="entry name" value="LIM"/>
    <property type="match status" value="1"/>
</dbReference>
<dbReference type="EMBL" id="HE575315">
    <property type="protein sequence ID" value="CCC89483.1"/>
    <property type="molecule type" value="Genomic_DNA"/>
</dbReference>
<feature type="compositionally biased region" description="Polar residues" evidence="4">
    <location>
        <begin position="112"/>
        <end position="140"/>
    </location>
</feature>
<keyword evidence="2 3" id="KW-0862">Zinc</keyword>
<dbReference type="Gene3D" id="2.10.110.10">
    <property type="entry name" value="Cysteine Rich Protein"/>
    <property type="match status" value="1"/>
</dbReference>
<feature type="region of interest" description="Disordered" evidence="4">
    <location>
        <begin position="427"/>
        <end position="446"/>
    </location>
</feature>
<dbReference type="InterPro" id="IPR001781">
    <property type="entry name" value="Znf_LIM"/>
</dbReference>
<protein>
    <submittedName>
        <fullName evidence="6">Uncharacterized protein TCIL3000_2_560</fullName>
    </submittedName>
</protein>
<sequence>MPRVSGGDETMATTEGMIVNEINSVNIPSATVEIPERHQGPEGSDAQANTCAEASGAVENVHGDDVTANSPGEGFCETTAEQREGATVSGRILQTTDEEGRANAESTDYEPGSNNSLQVVPKATDNSSLSLPRGETTASPPTVGRVKPLVNPSPGARQPHVTPHTVASGLSNKSSEMKDPKLGEMTPAHRLEAVGNKDEHATSLGLRPTTHTNQVVPTHQFNRRGIYGSGGSDNSQYVLGEVRNGCNLTPAEEYNCFRIRNRVSANYKGPIHVVEEIHVSCAYCGCPVDTVTRVQAGGLSYHPQCIACKLCGTNSLTEAYFQITDKSAVCSECGARGLAGQVFCEEAMERGRYARAFRQKINGLIERYDLRDHRRTPHARREDGVIPPTLVLNTNREYGKNSNTRRSQLIQRQLYYSQNDNNIICLLESPSPQRSPGRSQRLPSLR</sequence>
<dbReference type="CDD" id="cd08368">
    <property type="entry name" value="LIM"/>
    <property type="match status" value="1"/>
</dbReference>
<evidence type="ECO:0000313" key="6">
    <source>
        <dbReference type="EMBL" id="CCC89483.1"/>
    </source>
</evidence>
<evidence type="ECO:0000256" key="4">
    <source>
        <dbReference type="SAM" id="MobiDB-lite"/>
    </source>
</evidence>
<gene>
    <name evidence="6" type="ORF">TCIL3000_2_560</name>
</gene>